<dbReference type="InterPro" id="IPR001196">
    <property type="entry name" value="Ribosomal_uL15_CS"/>
</dbReference>
<dbReference type="RefSeq" id="WP_010022738.1">
    <property type="nucleotide sequence ID" value="NZ_AZDS01000005.1"/>
</dbReference>
<dbReference type="Proteomes" id="UP000031397">
    <property type="component" value="Unassembled WGS sequence"/>
</dbReference>
<evidence type="ECO:0000313" key="9">
    <source>
        <dbReference type="EMBL" id="QFX92413.1"/>
    </source>
</evidence>
<dbReference type="Pfam" id="PF00828">
    <property type="entry name" value="Ribosomal_L27A"/>
    <property type="match status" value="1"/>
</dbReference>
<feature type="domain" description="Large ribosomal subunit protein uL15/eL18" evidence="7">
    <location>
        <begin position="73"/>
        <end position="141"/>
    </location>
</feature>
<evidence type="ECO:0000256" key="6">
    <source>
        <dbReference type="SAM" id="MobiDB-lite"/>
    </source>
</evidence>
<comment type="function">
    <text evidence="4">Binds to the 23S rRNA.</text>
</comment>
<dbReference type="InterPro" id="IPR005749">
    <property type="entry name" value="Ribosomal_uL15_bac-type"/>
</dbReference>
<organism evidence="8 10">
    <name type="scientific">Fructilactobacillus fructivorans</name>
    <dbReference type="NCBI Taxonomy" id="1614"/>
    <lineage>
        <taxon>Bacteria</taxon>
        <taxon>Bacillati</taxon>
        <taxon>Bacillota</taxon>
        <taxon>Bacilli</taxon>
        <taxon>Lactobacillales</taxon>
        <taxon>Lactobacillaceae</taxon>
        <taxon>Fructilactobacillus</taxon>
    </lineage>
</organism>
<dbReference type="GO" id="GO:0019843">
    <property type="term" value="F:rRNA binding"/>
    <property type="evidence" value="ECO:0007669"/>
    <property type="project" value="UniProtKB-UniRule"/>
</dbReference>
<dbReference type="HAMAP" id="MF_01341">
    <property type="entry name" value="Ribosomal_uL15"/>
    <property type="match status" value="1"/>
</dbReference>
<protein>
    <recommendedName>
        <fullName evidence="4">Large ribosomal subunit protein uL15</fullName>
    </recommendedName>
</protein>
<accession>A0A0C1PL04</accession>
<dbReference type="PATRIC" id="fig|1614.10.peg.1272"/>
<evidence type="ECO:0000256" key="2">
    <source>
        <dbReference type="ARBA" id="ARBA00022980"/>
    </source>
</evidence>
<dbReference type="PROSITE" id="PS00475">
    <property type="entry name" value="RIBOSOMAL_L15"/>
    <property type="match status" value="1"/>
</dbReference>
<dbReference type="NCBIfam" id="TIGR01071">
    <property type="entry name" value="rplO_bact"/>
    <property type="match status" value="1"/>
</dbReference>
<comment type="similarity">
    <text evidence="1 4 5">Belongs to the universal ribosomal protein uL15 family.</text>
</comment>
<reference evidence="9 11" key="2">
    <citation type="submission" date="2019-10" db="EMBL/GenBank/DDBJ databases">
        <title>Genome sequencing of Lactobacillus fructivorans.</title>
        <authorList>
            <person name="Kim K."/>
        </authorList>
    </citation>
    <scope>NUCLEOTIDE SEQUENCE [LARGE SCALE GENOMIC DNA]</scope>
    <source>
        <strain evidence="9 11">LF543</strain>
    </source>
</reference>
<keyword evidence="4" id="KW-0699">rRNA-binding</keyword>
<dbReference type="InterPro" id="IPR036227">
    <property type="entry name" value="Ribosomal_uL15/eL18_sf"/>
</dbReference>
<dbReference type="KEGG" id="lfv:LF543_01990"/>
<dbReference type="GO" id="GO:0003735">
    <property type="term" value="F:structural constituent of ribosome"/>
    <property type="evidence" value="ECO:0007669"/>
    <property type="project" value="InterPro"/>
</dbReference>
<evidence type="ECO:0000256" key="1">
    <source>
        <dbReference type="ARBA" id="ARBA00007320"/>
    </source>
</evidence>
<evidence type="ECO:0000256" key="5">
    <source>
        <dbReference type="RuleBase" id="RU003888"/>
    </source>
</evidence>
<evidence type="ECO:0000256" key="4">
    <source>
        <dbReference type="HAMAP-Rule" id="MF_01341"/>
    </source>
</evidence>
<keyword evidence="10" id="KW-1185">Reference proteome</keyword>
<sequence>MKLNELKAAKGSRSSRTRLGRGLGSKGKTSGRGQKGQKARGKTRIGFEGGQMPLYRQIPKRGFTNFNRKVLAIVNLADLDNFDDGSEVTPDVLIQAGMIKGSNDGVKVLADGKLTKKLTVKANKFSKSAEKAIEDAGGKAEVI</sequence>
<evidence type="ECO:0000259" key="7">
    <source>
        <dbReference type="Pfam" id="PF00828"/>
    </source>
</evidence>
<evidence type="ECO:0000256" key="3">
    <source>
        <dbReference type="ARBA" id="ARBA00023274"/>
    </source>
</evidence>
<comment type="subunit">
    <text evidence="4">Part of the 50S ribosomal subunit.</text>
</comment>
<dbReference type="AlphaFoldDB" id="A0A0C1PL04"/>
<gene>
    <name evidence="4 9" type="primary">rplO</name>
    <name evidence="9" type="ORF">LF543_01990</name>
    <name evidence="8" type="ORF">LfDm3_1043</name>
</gene>
<evidence type="ECO:0000313" key="10">
    <source>
        <dbReference type="Proteomes" id="UP000031397"/>
    </source>
</evidence>
<keyword evidence="2 4" id="KW-0689">Ribosomal protein</keyword>
<proteinExistence type="inferred from homology"/>
<evidence type="ECO:0000313" key="11">
    <source>
        <dbReference type="Proteomes" id="UP000327194"/>
    </source>
</evidence>
<dbReference type="PANTHER" id="PTHR12934">
    <property type="entry name" value="50S RIBOSOMAL PROTEIN L15"/>
    <property type="match status" value="1"/>
</dbReference>
<feature type="region of interest" description="Disordered" evidence="6">
    <location>
        <begin position="1"/>
        <end position="46"/>
    </location>
</feature>
<dbReference type="GO" id="GO:0022625">
    <property type="term" value="C:cytosolic large ribosomal subunit"/>
    <property type="evidence" value="ECO:0007669"/>
    <property type="project" value="TreeGrafter"/>
</dbReference>
<dbReference type="GO" id="GO:0006412">
    <property type="term" value="P:translation"/>
    <property type="evidence" value="ECO:0007669"/>
    <property type="project" value="UniProtKB-UniRule"/>
</dbReference>
<dbReference type="EMBL" id="JOJZ01000020">
    <property type="protein sequence ID" value="KID41377.1"/>
    <property type="molecule type" value="Genomic_DNA"/>
</dbReference>
<dbReference type="OrthoDB" id="9810293at2"/>
<dbReference type="InterPro" id="IPR021131">
    <property type="entry name" value="Ribosomal_uL15/eL18"/>
</dbReference>
<reference evidence="8 10" key="1">
    <citation type="submission" date="2014-06" db="EMBL/GenBank/DDBJ databases">
        <title>Functional and comparative genomic analyses of the Drosophila gut microbiota identify candidate symbiosis factors.</title>
        <authorList>
            <person name="Newell P.D."/>
            <person name="Chaston J.M."/>
            <person name="Douglas A.E."/>
        </authorList>
    </citation>
    <scope>NUCLEOTIDE SEQUENCE [LARGE SCALE GENOMIC DNA]</scope>
    <source>
        <strain evidence="8 10">DmCS_002</strain>
    </source>
</reference>
<name>A0A0C1PL04_9LACO</name>
<dbReference type="GeneID" id="74913706"/>
<dbReference type="PANTHER" id="PTHR12934:SF11">
    <property type="entry name" value="LARGE RIBOSOMAL SUBUNIT PROTEIN UL15M"/>
    <property type="match status" value="1"/>
</dbReference>
<dbReference type="Gene3D" id="3.100.10.10">
    <property type="match status" value="1"/>
</dbReference>
<dbReference type="InterPro" id="IPR030878">
    <property type="entry name" value="Ribosomal_uL15"/>
</dbReference>
<dbReference type="SUPFAM" id="SSF52080">
    <property type="entry name" value="Ribosomal proteins L15p and L18e"/>
    <property type="match status" value="1"/>
</dbReference>
<dbReference type="EMBL" id="CP045562">
    <property type="protein sequence ID" value="QFX92413.1"/>
    <property type="molecule type" value="Genomic_DNA"/>
</dbReference>
<keyword evidence="4" id="KW-0694">RNA-binding</keyword>
<dbReference type="Proteomes" id="UP000327194">
    <property type="component" value="Chromosome"/>
</dbReference>
<evidence type="ECO:0000313" key="8">
    <source>
        <dbReference type="EMBL" id="KID41377.1"/>
    </source>
</evidence>
<keyword evidence="3 4" id="KW-0687">Ribonucleoprotein</keyword>